<keyword evidence="1" id="KW-0328">Glycosyltransferase</keyword>
<dbReference type="InterPro" id="IPR028098">
    <property type="entry name" value="Glyco_trans_4-like_N"/>
</dbReference>
<dbReference type="Gene3D" id="3.40.50.2000">
    <property type="entry name" value="Glycogen Phosphorylase B"/>
    <property type="match status" value="2"/>
</dbReference>
<dbReference type="RefSeq" id="WP_345531337.1">
    <property type="nucleotide sequence ID" value="NZ_BAABLD010000002.1"/>
</dbReference>
<comment type="caution">
    <text evidence="4">The sequence shown here is derived from an EMBL/GenBank/DDBJ whole genome shotgun (WGS) entry which is preliminary data.</text>
</comment>
<dbReference type="PANTHER" id="PTHR12526:SF510">
    <property type="entry name" value="D-INOSITOL 3-PHOSPHATE GLYCOSYLTRANSFERASE"/>
    <property type="match status" value="1"/>
</dbReference>
<evidence type="ECO:0000256" key="1">
    <source>
        <dbReference type="ARBA" id="ARBA00022676"/>
    </source>
</evidence>
<gene>
    <name evidence="4" type="ORF">GCM10025770_05850</name>
</gene>
<dbReference type="SUPFAM" id="SSF53756">
    <property type="entry name" value="UDP-Glycosyltransferase/glycogen phosphorylase"/>
    <property type="match status" value="1"/>
</dbReference>
<evidence type="ECO:0000313" key="5">
    <source>
        <dbReference type="Proteomes" id="UP001500547"/>
    </source>
</evidence>
<keyword evidence="5" id="KW-1185">Reference proteome</keyword>
<dbReference type="Pfam" id="PF13692">
    <property type="entry name" value="Glyco_trans_1_4"/>
    <property type="match status" value="1"/>
</dbReference>
<proteinExistence type="predicted"/>
<feature type="domain" description="Glycosyltransferase subfamily 4-like N-terminal" evidence="3">
    <location>
        <begin position="13"/>
        <end position="168"/>
    </location>
</feature>
<name>A0ABP9QB22_9RHOO</name>
<dbReference type="PANTHER" id="PTHR12526">
    <property type="entry name" value="GLYCOSYLTRANSFERASE"/>
    <property type="match status" value="1"/>
</dbReference>
<evidence type="ECO:0000313" key="4">
    <source>
        <dbReference type="EMBL" id="GAA5159499.1"/>
    </source>
</evidence>
<reference evidence="5" key="1">
    <citation type="journal article" date="2019" name="Int. J. Syst. Evol. Microbiol.">
        <title>The Global Catalogue of Microorganisms (GCM) 10K type strain sequencing project: providing services to taxonomists for standard genome sequencing and annotation.</title>
        <authorList>
            <consortium name="The Broad Institute Genomics Platform"/>
            <consortium name="The Broad Institute Genome Sequencing Center for Infectious Disease"/>
            <person name="Wu L."/>
            <person name="Ma J."/>
        </authorList>
    </citation>
    <scope>NUCLEOTIDE SEQUENCE [LARGE SCALE GENOMIC DNA]</scope>
    <source>
        <strain evidence="5">JCM 18715</strain>
    </source>
</reference>
<dbReference type="Pfam" id="PF13439">
    <property type="entry name" value="Glyco_transf_4"/>
    <property type="match status" value="1"/>
</dbReference>
<organism evidence="4 5">
    <name type="scientific">Viridibacterium curvum</name>
    <dbReference type="NCBI Taxonomy" id="1101404"/>
    <lineage>
        <taxon>Bacteria</taxon>
        <taxon>Pseudomonadati</taxon>
        <taxon>Pseudomonadota</taxon>
        <taxon>Betaproteobacteria</taxon>
        <taxon>Rhodocyclales</taxon>
        <taxon>Rhodocyclaceae</taxon>
        <taxon>Viridibacterium</taxon>
    </lineage>
</organism>
<sequence>MRILLVIPTVFGGGAEQVAAVLSRAWSDGHEVSVIAWQAAGESLDFGVPVQFTGLGVQSGLWRKLRNVWRRVQCLRQARKAQRADVVMAFMDEAGFPAIFAGLLDGQLSRLIVSIHHNPRWLPAWRRALLALLYRLPGRVVAVSAGVRDELVAGLHLPAARVTNIPNPLSSASVDDPVSQSLAARLRPGYLLAVGRLDLHTKGLDLLLDAWAGLPAGRPRLVIVGEGGGRAWLEAEIARRNVQGEVLLPGWVRDPSPFYANALALVSASRFEGWSNVLMEAMGQACPVVATRCPHGPAEILGEGFADWLVPSEDVMALRAAMLRMLAMPESARAALGEAMRLRVQQFDVSVIAPRWLALAGQMQGASA</sequence>
<protein>
    <submittedName>
        <fullName evidence="4">Glycosyltransferase</fullName>
    </submittedName>
</protein>
<dbReference type="EMBL" id="BAABLD010000002">
    <property type="protein sequence ID" value="GAA5159499.1"/>
    <property type="molecule type" value="Genomic_DNA"/>
</dbReference>
<evidence type="ECO:0000259" key="3">
    <source>
        <dbReference type="Pfam" id="PF13439"/>
    </source>
</evidence>
<evidence type="ECO:0000256" key="2">
    <source>
        <dbReference type="ARBA" id="ARBA00022679"/>
    </source>
</evidence>
<keyword evidence="2" id="KW-0808">Transferase</keyword>
<dbReference type="Proteomes" id="UP001500547">
    <property type="component" value="Unassembled WGS sequence"/>
</dbReference>
<accession>A0ABP9QB22</accession>